<evidence type="ECO:0000313" key="1">
    <source>
        <dbReference type="EMBL" id="KAB7782889.1"/>
    </source>
</evidence>
<proteinExistence type="predicted"/>
<evidence type="ECO:0000313" key="2">
    <source>
        <dbReference type="Proteomes" id="UP000469949"/>
    </source>
</evidence>
<gene>
    <name evidence="1" type="ORF">F8B43_4183</name>
</gene>
<dbReference type="EMBL" id="WEKV01000018">
    <property type="protein sequence ID" value="KAB7782889.1"/>
    <property type="molecule type" value="Genomic_DNA"/>
</dbReference>
<reference evidence="1 2" key="1">
    <citation type="submission" date="2019-10" db="EMBL/GenBank/DDBJ databases">
        <title>Draft Genome Sequence of the Caffeine Degrading Methylotroph Methylorubrum populi PINKEL.</title>
        <authorList>
            <person name="Dawson S.C."/>
            <person name="Zhang X."/>
            <person name="Wright M.E."/>
            <person name="Sharma G."/>
            <person name="Langner J.T."/>
            <person name="Ditty J.L."/>
            <person name="Subuyuj G.A."/>
        </authorList>
    </citation>
    <scope>NUCLEOTIDE SEQUENCE [LARGE SCALE GENOMIC DNA]</scope>
    <source>
        <strain evidence="1 2">Pinkel</strain>
    </source>
</reference>
<dbReference type="Proteomes" id="UP000469949">
    <property type="component" value="Unassembled WGS sequence"/>
</dbReference>
<dbReference type="AlphaFoldDB" id="A0A833J2H7"/>
<comment type="caution">
    <text evidence="1">The sequence shown here is derived from an EMBL/GenBank/DDBJ whole genome shotgun (WGS) entry which is preliminary data.</text>
</comment>
<name>A0A833J2H7_9HYPH</name>
<sequence length="361" mass="39969">MPSLNLRNALKRNPNRPTLKARAASLKAGLSRLIHRPAQHGEADQGRRAVMAGTVAAAIPLPALALGHPVAPAVVGVSTDPHPDRALLNAEAALLRALEIEAKAKQASETAADAVDAVLKRRPVALVPLRWEWDLFHSYRNRTLWSQSVRFRWIPVTYLPEDHQRWQNAWTGEALRLAISQAVPALGRGGRTPHYIRRWRSLLPIADAFDAEVEAVEALTNCRRLANERLAASGDVRKLQADINGMVAETIDGLAVHARMLAKSEWYRENTAYTPLLLSVAAVTGTELSQPDFDVPAWIADWEGCGGRIERIERKHHQDEWSFIFPSLAGASADTKNEVIRVARVRSENSAIIGRWLDANR</sequence>
<organism evidence="1 2">
    <name type="scientific">Methylorubrum populi</name>
    <dbReference type="NCBI Taxonomy" id="223967"/>
    <lineage>
        <taxon>Bacteria</taxon>
        <taxon>Pseudomonadati</taxon>
        <taxon>Pseudomonadota</taxon>
        <taxon>Alphaproteobacteria</taxon>
        <taxon>Hyphomicrobiales</taxon>
        <taxon>Methylobacteriaceae</taxon>
        <taxon>Methylorubrum</taxon>
    </lineage>
</organism>
<accession>A0A833J2H7</accession>
<protein>
    <submittedName>
        <fullName evidence="1">Uncharacterized protein</fullName>
    </submittedName>
</protein>
<dbReference type="RefSeq" id="WP_152278244.1">
    <property type="nucleotide sequence ID" value="NZ_WEKV01000018.1"/>
</dbReference>